<keyword evidence="3" id="KW-1185">Reference proteome</keyword>
<feature type="compositionally biased region" description="Low complexity" evidence="1">
    <location>
        <begin position="75"/>
        <end position="85"/>
    </location>
</feature>
<dbReference type="VEuPathDB" id="FungiDB:RhiirFUN_002013"/>
<organism evidence="2 3">
    <name type="scientific">Rhizophagus irregularis</name>
    <dbReference type="NCBI Taxonomy" id="588596"/>
    <lineage>
        <taxon>Eukaryota</taxon>
        <taxon>Fungi</taxon>
        <taxon>Fungi incertae sedis</taxon>
        <taxon>Mucoromycota</taxon>
        <taxon>Glomeromycotina</taxon>
        <taxon>Glomeromycetes</taxon>
        <taxon>Glomerales</taxon>
        <taxon>Glomeraceae</taxon>
        <taxon>Rhizophagus</taxon>
    </lineage>
</organism>
<feature type="compositionally biased region" description="Acidic residues" evidence="1">
    <location>
        <begin position="101"/>
        <end position="115"/>
    </location>
</feature>
<dbReference type="VEuPathDB" id="FungiDB:RhiirA1_471123"/>
<protein>
    <recommendedName>
        <fullName evidence="4">RING-type domain-containing protein</fullName>
    </recommendedName>
</protein>
<evidence type="ECO:0000313" key="3">
    <source>
        <dbReference type="Proteomes" id="UP000234323"/>
    </source>
</evidence>
<evidence type="ECO:0000256" key="1">
    <source>
        <dbReference type="SAM" id="MobiDB-lite"/>
    </source>
</evidence>
<feature type="compositionally biased region" description="Basic and acidic residues" evidence="1">
    <location>
        <begin position="64"/>
        <end position="74"/>
    </location>
</feature>
<gene>
    <name evidence="2" type="ORF">RhiirA4_140631</name>
</gene>
<comment type="caution">
    <text evidence="2">The sequence shown here is derived from an EMBL/GenBank/DDBJ whole genome shotgun (WGS) entry which is preliminary data.</text>
</comment>
<proteinExistence type="predicted"/>
<evidence type="ECO:0008006" key="4">
    <source>
        <dbReference type="Google" id="ProtNLM"/>
    </source>
</evidence>
<reference evidence="2 3" key="1">
    <citation type="submission" date="2015-10" db="EMBL/GenBank/DDBJ databases">
        <title>Genome analyses suggest a sexual origin of heterokaryosis in a supposedly ancient asexual fungus.</title>
        <authorList>
            <person name="Ropars J."/>
            <person name="Sedzielewska K."/>
            <person name="Noel J."/>
            <person name="Charron P."/>
            <person name="Farinelli L."/>
            <person name="Marton T."/>
            <person name="Kruger M."/>
            <person name="Pelin A."/>
            <person name="Brachmann A."/>
            <person name="Corradi N."/>
        </authorList>
    </citation>
    <scope>NUCLEOTIDE SEQUENCE [LARGE SCALE GENOMIC DNA]</scope>
    <source>
        <strain evidence="2 3">A4</strain>
    </source>
</reference>
<accession>A0A2I1GC81</accession>
<sequence>MKVLERPCLVCINEILMIPIKAFTVLSYGHVYHRLCIEKKLLHTSTGVCQFPNYGKNVEKIDNDSPEVASRRDSQSNTSSVSSVVGRMEKQLQINITETILEEPDQEMDMDGEEEVITHQYRQ</sequence>
<evidence type="ECO:0000313" key="2">
    <source>
        <dbReference type="EMBL" id="PKY44228.1"/>
    </source>
</evidence>
<dbReference type="VEuPathDB" id="FungiDB:FUN_001972"/>
<feature type="region of interest" description="Disordered" evidence="1">
    <location>
        <begin position="101"/>
        <end position="123"/>
    </location>
</feature>
<dbReference type="AlphaFoldDB" id="A0A2I1GC81"/>
<dbReference type="Proteomes" id="UP000234323">
    <property type="component" value="Unassembled WGS sequence"/>
</dbReference>
<dbReference type="EMBL" id="LLXI01000308">
    <property type="protein sequence ID" value="PKY44228.1"/>
    <property type="molecule type" value="Genomic_DNA"/>
</dbReference>
<name>A0A2I1GC81_9GLOM</name>
<feature type="region of interest" description="Disordered" evidence="1">
    <location>
        <begin position="64"/>
        <end position="85"/>
    </location>
</feature>